<evidence type="ECO:0000259" key="2">
    <source>
        <dbReference type="SMART" id="SM00900"/>
    </source>
</evidence>
<protein>
    <recommendedName>
        <fullName evidence="2">FMN-binding domain-containing protein</fullName>
    </recommendedName>
</protein>
<feature type="domain" description="FMN-binding" evidence="2">
    <location>
        <begin position="39"/>
        <end position="114"/>
    </location>
</feature>
<feature type="chain" id="PRO_5045312640" description="FMN-binding domain-containing protein" evidence="1">
    <location>
        <begin position="23"/>
        <end position="115"/>
    </location>
</feature>
<evidence type="ECO:0000256" key="1">
    <source>
        <dbReference type="SAM" id="SignalP"/>
    </source>
</evidence>
<dbReference type="EMBL" id="BAAACF010000001">
    <property type="protein sequence ID" value="GAA0723518.1"/>
    <property type="molecule type" value="Genomic_DNA"/>
</dbReference>
<feature type="signal peptide" evidence="1">
    <location>
        <begin position="1"/>
        <end position="22"/>
    </location>
</feature>
<proteinExistence type="predicted"/>
<gene>
    <name evidence="3" type="ORF">GCM10008905_16240</name>
</gene>
<organism evidence="3 4">
    <name type="scientific">Clostridium malenominatum</name>
    <dbReference type="NCBI Taxonomy" id="1539"/>
    <lineage>
        <taxon>Bacteria</taxon>
        <taxon>Bacillati</taxon>
        <taxon>Bacillota</taxon>
        <taxon>Clostridia</taxon>
        <taxon>Eubacteriales</taxon>
        <taxon>Clostridiaceae</taxon>
        <taxon>Clostridium</taxon>
    </lineage>
</organism>
<dbReference type="SMART" id="SM00900">
    <property type="entry name" value="FMN_bind"/>
    <property type="match status" value="1"/>
</dbReference>
<accession>A0ABP3U3B9</accession>
<evidence type="ECO:0000313" key="4">
    <source>
        <dbReference type="Proteomes" id="UP001500339"/>
    </source>
</evidence>
<dbReference type="Pfam" id="PF04205">
    <property type="entry name" value="FMN_bind"/>
    <property type="match status" value="1"/>
</dbReference>
<evidence type="ECO:0000313" key="3">
    <source>
        <dbReference type="EMBL" id="GAA0723518.1"/>
    </source>
</evidence>
<name>A0ABP3U3B9_9CLOT</name>
<dbReference type="PROSITE" id="PS51257">
    <property type="entry name" value="PROKAR_LIPOPROTEIN"/>
    <property type="match status" value="1"/>
</dbReference>
<sequence>MKNKFLAGIVTTVMVLTLTACGGSKSAFKDGEYKSTTKGHNGDLTVTVQVTDGKIKDIQVGDHKETDGIFDGVKDNLIPEIIKKQSTEGIDTITGATVSSKAVLTAVNDALSQAK</sequence>
<dbReference type="RefSeq" id="WP_343768660.1">
    <property type="nucleotide sequence ID" value="NZ_BAAACF010000001.1"/>
</dbReference>
<dbReference type="InterPro" id="IPR007329">
    <property type="entry name" value="FMN-bd"/>
</dbReference>
<comment type="caution">
    <text evidence="3">The sequence shown here is derived from an EMBL/GenBank/DDBJ whole genome shotgun (WGS) entry which is preliminary data.</text>
</comment>
<keyword evidence="4" id="KW-1185">Reference proteome</keyword>
<dbReference type="Proteomes" id="UP001500339">
    <property type="component" value="Unassembled WGS sequence"/>
</dbReference>
<reference evidence="4" key="1">
    <citation type="journal article" date="2019" name="Int. J. Syst. Evol. Microbiol.">
        <title>The Global Catalogue of Microorganisms (GCM) 10K type strain sequencing project: providing services to taxonomists for standard genome sequencing and annotation.</title>
        <authorList>
            <consortium name="The Broad Institute Genomics Platform"/>
            <consortium name="The Broad Institute Genome Sequencing Center for Infectious Disease"/>
            <person name="Wu L."/>
            <person name="Ma J."/>
        </authorList>
    </citation>
    <scope>NUCLEOTIDE SEQUENCE [LARGE SCALE GENOMIC DNA]</scope>
    <source>
        <strain evidence="4">JCM 1405</strain>
    </source>
</reference>
<keyword evidence="1" id="KW-0732">Signal</keyword>
<dbReference type="Gene3D" id="3.90.1010.20">
    <property type="match status" value="1"/>
</dbReference>